<keyword evidence="2" id="KW-1185">Reference proteome</keyword>
<sequence length="179" mass="20261">MQDVRNVDNDPSKPLTSPPTPERLAWNRFIIKFALSLCLKHQSVFALVKQDSYGKDVVVGASCMVPPNDKGRLLDLLSAANASLEEDVLSLADRLERLSALHEEERGAQERRRRKWRAAHDGLRRTVESMGRAYADAKRKLVRIAARAIVREREGRLLEERGVWAGGRWRGRDVASSYS</sequence>
<accession>A0ABQ6MB85</accession>
<dbReference type="Proteomes" id="UP001165060">
    <property type="component" value="Unassembled WGS sequence"/>
</dbReference>
<reference evidence="1 2" key="1">
    <citation type="journal article" date="2023" name="Commun. Biol.">
        <title>Genome analysis of Parmales, the sister group of diatoms, reveals the evolutionary specialization of diatoms from phago-mixotrophs to photoautotrophs.</title>
        <authorList>
            <person name="Ban H."/>
            <person name="Sato S."/>
            <person name="Yoshikawa S."/>
            <person name="Yamada K."/>
            <person name="Nakamura Y."/>
            <person name="Ichinomiya M."/>
            <person name="Sato N."/>
            <person name="Blanc-Mathieu R."/>
            <person name="Endo H."/>
            <person name="Kuwata A."/>
            <person name="Ogata H."/>
        </authorList>
    </citation>
    <scope>NUCLEOTIDE SEQUENCE [LARGE SCALE GENOMIC DNA]</scope>
</reference>
<proteinExistence type="predicted"/>
<organism evidence="1 2">
    <name type="scientific">Tetraparma gracilis</name>
    <dbReference type="NCBI Taxonomy" id="2962635"/>
    <lineage>
        <taxon>Eukaryota</taxon>
        <taxon>Sar</taxon>
        <taxon>Stramenopiles</taxon>
        <taxon>Ochrophyta</taxon>
        <taxon>Bolidophyceae</taxon>
        <taxon>Parmales</taxon>
        <taxon>Triparmaceae</taxon>
        <taxon>Tetraparma</taxon>
    </lineage>
</organism>
<gene>
    <name evidence="1" type="ORF">TeGR_g13714</name>
</gene>
<comment type="caution">
    <text evidence="1">The sequence shown here is derived from an EMBL/GenBank/DDBJ whole genome shotgun (WGS) entry which is preliminary data.</text>
</comment>
<evidence type="ECO:0000313" key="2">
    <source>
        <dbReference type="Proteomes" id="UP001165060"/>
    </source>
</evidence>
<name>A0ABQ6MB85_9STRA</name>
<dbReference type="EMBL" id="BRYB01003930">
    <property type="protein sequence ID" value="GMI22880.1"/>
    <property type="molecule type" value="Genomic_DNA"/>
</dbReference>
<evidence type="ECO:0000313" key="1">
    <source>
        <dbReference type="EMBL" id="GMI22880.1"/>
    </source>
</evidence>
<protein>
    <submittedName>
        <fullName evidence="1">Uncharacterized protein</fullName>
    </submittedName>
</protein>